<keyword evidence="5 8" id="KW-1133">Transmembrane helix</keyword>
<evidence type="ECO:0000256" key="6">
    <source>
        <dbReference type="ARBA" id="ARBA00023136"/>
    </source>
</evidence>
<dbReference type="PANTHER" id="PTHR21421">
    <property type="entry name" value="GUSTATORY RECEPTOR"/>
    <property type="match status" value="1"/>
</dbReference>
<evidence type="ECO:0008006" key="11">
    <source>
        <dbReference type="Google" id="ProtNLM"/>
    </source>
</evidence>
<dbReference type="GO" id="GO:0005886">
    <property type="term" value="C:plasma membrane"/>
    <property type="evidence" value="ECO:0007669"/>
    <property type="project" value="UniProtKB-SubCell"/>
</dbReference>
<protein>
    <recommendedName>
        <fullName evidence="11">Gustatory receptor</fullName>
    </recommendedName>
</protein>
<evidence type="ECO:0000256" key="5">
    <source>
        <dbReference type="ARBA" id="ARBA00022989"/>
    </source>
</evidence>
<dbReference type="GO" id="GO:0033041">
    <property type="term" value="F:sweet taste receptor activity"/>
    <property type="evidence" value="ECO:0007669"/>
    <property type="project" value="TreeGrafter"/>
</dbReference>
<comment type="caution">
    <text evidence="9">The sequence shown here is derived from an EMBL/GenBank/DDBJ whole genome shotgun (WGS) entry which is preliminary data.</text>
</comment>
<comment type="similarity">
    <text evidence="2">Belongs to the insect chemoreceptor superfamily. Gustatory receptor (GR) family. Gr5a subfamily.</text>
</comment>
<evidence type="ECO:0000256" key="7">
    <source>
        <dbReference type="ARBA" id="ARBA00023170"/>
    </source>
</evidence>
<keyword evidence="10" id="KW-1185">Reference proteome</keyword>
<gene>
    <name evidence="9" type="ORF">HCN44_010228</name>
</gene>
<dbReference type="InterPro" id="IPR009318">
    <property type="entry name" value="Gustatory_rcpt"/>
</dbReference>
<evidence type="ECO:0000256" key="1">
    <source>
        <dbReference type="ARBA" id="ARBA00004651"/>
    </source>
</evidence>
<keyword evidence="6 8" id="KW-0472">Membrane</keyword>
<evidence type="ECO:0000256" key="4">
    <source>
        <dbReference type="ARBA" id="ARBA00022692"/>
    </source>
</evidence>
<dbReference type="AlphaFoldDB" id="A0A835CTT4"/>
<evidence type="ECO:0000313" key="10">
    <source>
        <dbReference type="Proteomes" id="UP000639338"/>
    </source>
</evidence>
<dbReference type="PANTHER" id="PTHR21421:SF29">
    <property type="entry name" value="GUSTATORY RECEPTOR 5A FOR TREHALOSE-RELATED"/>
    <property type="match status" value="1"/>
</dbReference>
<proteinExistence type="inferred from homology"/>
<accession>A0A835CTT4</accession>
<dbReference type="Pfam" id="PF06151">
    <property type="entry name" value="Trehalose_recp"/>
    <property type="match status" value="1"/>
</dbReference>
<feature type="transmembrane region" description="Helical" evidence="8">
    <location>
        <begin position="12"/>
        <end position="32"/>
    </location>
</feature>
<dbReference type="EMBL" id="JACMRX010000003">
    <property type="protein sequence ID" value="KAF7993633.1"/>
    <property type="molecule type" value="Genomic_DNA"/>
</dbReference>
<comment type="subcellular location">
    <subcellularLocation>
        <location evidence="1">Cell membrane</location>
        <topology evidence="1">Multi-pass membrane protein</topology>
    </subcellularLocation>
</comment>
<sequence>MVGILYSIVRTIATFTWNFCDILIILVSIGIAERYKHLNEVVRYKILNNLTERIHWQKIKNKYVIMNDLIEEADNFVSPLILLSCFMNVYQICVKISEGIRYYHHNNYIFLKLLQMHD</sequence>
<name>A0A835CTT4_APHGI</name>
<keyword evidence="7" id="KW-0675">Receptor</keyword>
<keyword evidence="4 8" id="KW-0812">Transmembrane</keyword>
<reference evidence="9 10" key="1">
    <citation type="submission" date="2020-08" db="EMBL/GenBank/DDBJ databases">
        <title>Aphidius gifuensis genome sequencing and assembly.</title>
        <authorList>
            <person name="Du Z."/>
        </authorList>
    </citation>
    <scope>NUCLEOTIDE SEQUENCE [LARGE SCALE GENOMIC DNA]</scope>
    <source>
        <strain evidence="9">YNYX2018</strain>
        <tissue evidence="9">Adults</tissue>
    </source>
</reference>
<organism evidence="9 10">
    <name type="scientific">Aphidius gifuensis</name>
    <name type="common">Parasitoid wasp</name>
    <dbReference type="NCBI Taxonomy" id="684658"/>
    <lineage>
        <taxon>Eukaryota</taxon>
        <taxon>Metazoa</taxon>
        <taxon>Ecdysozoa</taxon>
        <taxon>Arthropoda</taxon>
        <taxon>Hexapoda</taxon>
        <taxon>Insecta</taxon>
        <taxon>Pterygota</taxon>
        <taxon>Neoptera</taxon>
        <taxon>Endopterygota</taxon>
        <taxon>Hymenoptera</taxon>
        <taxon>Apocrita</taxon>
        <taxon>Ichneumonoidea</taxon>
        <taxon>Braconidae</taxon>
        <taxon>Aphidiinae</taxon>
        <taxon>Aphidius</taxon>
    </lineage>
</organism>
<evidence type="ECO:0000256" key="8">
    <source>
        <dbReference type="SAM" id="Phobius"/>
    </source>
</evidence>
<keyword evidence="3" id="KW-1003">Cell membrane</keyword>
<evidence type="ECO:0000256" key="3">
    <source>
        <dbReference type="ARBA" id="ARBA00022475"/>
    </source>
</evidence>
<dbReference type="Proteomes" id="UP000639338">
    <property type="component" value="Unassembled WGS sequence"/>
</dbReference>
<evidence type="ECO:0000256" key="2">
    <source>
        <dbReference type="ARBA" id="ARBA00005327"/>
    </source>
</evidence>
<evidence type="ECO:0000313" key="9">
    <source>
        <dbReference type="EMBL" id="KAF7993633.1"/>
    </source>
</evidence>